<dbReference type="InterPro" id="IPR005511">
    <property type="entry name" value="SMP-30"/>
</dbReference>
<organism evidence="5 6">
    <name type="scientific">Dendronalium phyllosphericum CENA369</name>
    <dbReference type="NCBI Taxonomy" id="1725256"/>
    <lineage>
        <taxon>Bacteria</taxon>
        <taxon>Bacillati</taxon>
        <taxon>Cyanobacteriota</taxon>
        <taxon>Cyanophyceae</taxon>
        <taxon>Nostocales</taxon>
        <taxon>Nostocaceae</taxon>
        <taxon>Dendronalium</taxon>
        <taxon>Dendronalium phyllosphericum</taxon>
    </lineage>
</organism>
<evidence type="ECO:0000259" key="4">
    <source>
        <dbReference type="Pfam" id="PF08450"/>
    </source>
</evidence>
<dbReference type="GO" id="GO:0019853">
    <property type="term" value="P:L-ascorbic acid biosynthetic process"/>
    <property type="evidence" value="ECO:0007669"/>
    <property type="project" value="TreeGrafter"/>
</dbReference>
<evidence type="ECO:0000256" key="2">
    <source>
        <dbReference type="PIRSR" id="PIRSR605511-1"/>
    </source>
</evidence>
<evidence type="ECO:0000256" key="1">
    <source>
        <dbReference type="ARBA" id="ARBA00008853"/>
    </source>
</evidence>
<evidence type="ECO:0000256" key="3">
    <source>
        <dbReference type="PIRSR" id="PIRSR605511-2"/>
    </source>
</evidence>
<feature type="binding site" evidence="3">
    <location>
        <position position="106"/>
    </location>
    <ligand>
        <name>substrate</name>
    </ligand>
</feature>
<dbReference type="Proteomes" id="UP000662314">
    <property type="component" value="Unassembled WGS sequence"/>
</dbReference>
<feature type="binding site" evidence="3">
    <location>
        <position position="151"/>
    </location>
    <ligand>
        <name>a divalent metal cation</name>
        <dbReference type="ChEBI" id="CHEBI:60240"/>
    </ligand>
</feature>
<feature type="active site" description="Proton donor/acceptor" evidence="2">
    <location>
        <position position="201"/>
    </location>
</feature>
<dbReference type="Pfam" id="PF08450">
    <property type="entry name" value="SGL"/>
    <property type="match status" value="1"/>
</dbReference>
<sequence>MCQIVQDKLYNVSNARARLGEGPIWNINEQLLYWVDIYNYRVHQFHPASGKNVFFDVGDVVGAIALAGKNQLIMAQRHHLAFLDTQTGIVTPIVELETDLPDNRCNDGKCDPQGRFWFGSMSSSGKAEASLYRYDSDGSLHTMETELTVANGLGWSPDRKTFYLTDSPQQKIYAYDFDGTTGNISNRRIFVDLMGESFFPDGLTIDSQGYIWSAMWNGWCVIRFSPEGKEIFRLHLSVPLVTSCTFGGENLDILYITTASVGLSQKEIEKSFYSGDLFAFKTDVTGLLTYDFN</sequence>
<reference evidence="5 6" key="1">
    <citation type="journal article" date="2021" name="Int. J. Syst. Evol. Microbiol.">
        <title>Amazonocrinis nigriterrae gen. nov., sp. nov., Atlanticothrix silvestris gen. nov., sp. nov. and Dendronalium phyllosphericum gen. nov., sp. nov., nostocacean cyanobacteria from Brazilian environments.</title>
        <authorList>
            <person name="Alvarenga D.O."/>
            <person name="Andreote A.P.D."/>
            <person name="Branco L.H.Z."/>
            <person name="Delbaje E."/>
            <person name="Cruz R.B."/>
            <person name="Varani A.M."/>
            <person name="Fiore M.F."/>
        </authorList>
    </citation>
    <scope>NUCLEOTIDE SEQUENCE [LARGE SCALE GENOMIC DNA]</scope>
    <source>
        <strain evidence="5 6">CENA369</strain>
    </source>
</reference>
<evidence type="ECO:0000313" key="6">
    <source>
        <dbReference type="Proteomes" id="UP000662314"/>
    </source>
</evidence>
<dbReference type="GO" id="GO:0004341">
    <property type="term" value="F:gluconolactonase activity"/>
    <property type="evidence" value="ECO:0007669"/>
    <property type="project" value="TreeGrafter"/>
</dbReference>
<keyword evidence="6" id="KW-1185">Reference proteome</keyword>
<dbReference type="PANTHER" id="PTHR10907:SF47">
    <property type="entry name" value="REGUCALCIN"/>
    <property type="match status" value="1"/>
</dbReference>
<comment type="caution">
    <text evidence="5">The sequence shown here is derived from an EMBL/GenBank/DDBJ whole genome shotgun (WGS) entry which is preliminary data.</text>
</comment>
<comment type="similarity">
    <text evidence="1">Belongs to the SMP-30/CGR1 family.</text>
</comment>
<dbReference type="SUPFAM" id="SSF63829">
    <property type="entry name" value="Calcium-dependent phosphotriesterase"/>
    <property type="match status" value="1"/>
</dbReference>
<feature type="binding site" evidence="3">
    <location>
        <position position="21"/>
    </location>
    <ligand>
        <name>a divalent metal cation</name>
        <dbReference type="ChEBI" id="CHEBI:60240"/>
    </ligand>
</feature>
<gene>
    <name evidence="5" type="ORF">I8752_04885</name>
</gene>
<comment type="cofactor">
    <cofactor evidence="3">
        <name>Zn(2+)</name>
        <dbReference type="ChEBI" id="CHEBI:29105"/>
    </cofactor>
    <text evidence="3">Binds 1 divalent metal cation per subunit.</text>
</comment>
<feature type="binding site" evidence="3">
    <location>
        <position position="201"/>
    </location>
    <ligand>
        <name>a divalent metal cation</name>
        <dbReference type="ChEBI" id="CHEBI:60240"/>
    </ligand>
</feature>
<dbReference type="AlphaFoldDB" id="A0A8J7I0D1"/>
<protein>
    <submittedName>
        <fullName evidence="5">SMP-30/gluconolactonase/LRE family protein</fullName>
    </submittedName>
</protein>
<dbReference type="RefSeq" id="WP_214431206.1">
    <property type="nucleotide sequence ID" value="NZ_CAWPUQ010000024.1"/>
</dbReference>
<dbReference type="Gene3D" id="2.120.10.30">
    <property type="entry name" value="TolB, C-terminal domain"/>
    <property type="match status" value="1"/>
</dbReference>
<dbReference type="InterPro" id="IPR013658">
    <property type="entry name" value="SGL"/>
</dbReference>
<keyword evidence="3" id="KW-0862">Zinc</keyword>
<dbReference type="PANTHER" id="PTHR10907">
    <property type="entry name" value="REGUCALCIN"/>
    <property type="match status" value="1"/>
</dbReference>
<dbReference type="EMBL" id="JAECZA010000012">
    <property type="protein sequence ID" value="MBH8572380.1"/>
    <property type="molecule type" value="Genomic_DNA"/>
</dbReference>
<name>A0A8J7I0D1_9NOST</name>
<evidence type="ECO:0000313" key="5">
    <source>
        <dbReference type="EMBL" id="MBH8572380.1"/>
    </source>
</evidence>
<dbReference type="PRINTS" id="PR01790">
    <property type="entry name" value="SMP30FAMILY"/>
</dbReference>
<feature type="domain" description="SMP-30/Gluconolactonase/LRE-like region" evidence="4">
    <location>
        <begin position="19"/>
        <end position="259"/>
    </location>
</feature>
<proteinExistence type="inferred from homology"/>
<dbReference type="GO" id="GO:0005509">
    <property type="term" value="F:calcium ion binding"/>
    <property type="evidence" value="ECO:0007669"/>
    <property type="project" value="TreeGrafter"/>
</dbReference>
<keyword evidence="3" id="KW-0479">Metal-binding</keyword>
<dbReference type="InterPro" id="IPR011042">
    <property type="entry name" value="6-blade_b-propeller_TolB-like"/>
</dbReference>
<accession>A0A8J7I0D1</accession>
<feature type="binding site" evidence="3">
    <location>
        <position position="104"/>
    </location>
    <ligand>
        <name>substrate</name>
    </ligand>
</feature>